<gene>
    <name evidence="4" type="primary">LOC109486137</name>
</gene>
<keyword evidence="1" id="KW-0472">Membrane</keyword>
<protein>
    <submittedName>
        <fullName evidence="4">Uncharacterized protein LOC109486137</fullName>
    </submittedName>
</protein>
<reference evidence="4" key="1">
    <citation type="submission" date="2025-08" db="UniProtKB">
        <authorList>
            <consortium name="RefSeq"/>
        </authorList>
    </citation>
    <scope>IDENTIFICATION</scope>
    <source>
        <tissue evidence="4">Gonad</tissue>
    </source>
</reference>
<dbReference type="Proteomes" id="UP000515135">
    <property type="component" value="Unplaced"/>
</dbReference>
<accession>A0A6P5AGE0</accession>
<organism evidence="3 4">
    <name type="scientific">Branchiostoma belcheri</name>
    <name type="common">Amphioxus</name>
    <dbReference type="NCBI Taxonomy" id="7741"/>
    <lineage>
        <taxon>Eukaryota</taxon>
        <taxon>Metazoa</taxon>
        <taxon>Chordata</taxon>
        <taxon>Cephalochordata</taxon>
        <taxon>Leptocardii</taxon>
        <taxon>Amphioxiformes</taxon>
        <taxon>Branchiostomatidae</taxon>
        <taxon>Branchiostoma</taxon>
    </lineage>
</organism>
<dbReference type="AlphaFoldDB" id="A0A6P5AGE0"/>
<evidence type="ECO:0000256" key="2">
    <source>
        <dbReference type="SAM" id="SignalP"/>
    </source>
</evidence>
<feature type="signal peptide" evidence="2">
    <location>
        <begin position="1"/>
        <end position="19"/>
    </location>
</feature>
<proteinExistence type="predicted"/>
<dbReference type="OrthoDB" id="6128278at2759"/>
<keyword evidence="3" id="KW-1185">Reference proteome</keyword>
<keyword evidence="1" id="KW-1133">Transmembrane helix</keyword>
<feature type="transmembrane region" description="Helical" evidence="1">
    <location>
        <begin position="352"/>
        <end position="372"/>
    </location>
</feature>
<dbReference type="CDD" id="cd00055">
    <property type="entry name" value="EGF_Lam"/>
    <property type="match status" value="1"/>
</dbReference>
<dbReference type="RefSeq" id="XP_019645399.1">
    <property type="nucleotide sequence ID" value="XM_019789840.1"/>
</dbReference>
<name>A0A6P5AGE0_BRABE</name>
<evidence type="ECO:0000313" key="4">
    <source>
        <dbReference type="RefSeq" id="XP_019645399.1"/>
    </source>
</evidence>
<dbReference type="InterPro" id="IPR002049">
    <property type="entry name" value="LE_dom"/>
</dbReference>
<feature type="transmembrane region" description="Helical" evidence="1">
    <location>
        <begin position="279"/>
        <end position="300"/>
    </location>
</feature>
<evidence type="ECO:0000256" key="1">
    <source>
        <dbReference type="SAM" id="Phobius"/>
    </source>
</evidence>
<feature type="transmembrane region" description="Helical" evidence="1">
    <location>
        <begin position="88"/>
        <end position="109"/>
    </location>
</feature>
<feature type="transmembrane region" description="Helical" evidence="1">
    <location>
        <begin position="321"/>
        <end position="340"/>
    </location>
</feature>
<feature type="chain" id="PRO_5027862812" evidence="2">
    <location>
        <begin position="20"/>
        <end position="403"/>
    </location>
</feature>
<dbReference type="KEGG" id="bbel:109486137"/>
<dbReference type="GeneID" id="109486137"/>
<keyword evidence="1" id="KW-0812">Transmembrane</keyword>
<sequence>MMIILLLGLGLLGLTRTHACDNQNQAGYHCMYNSTSGDCVHCARCFFPDSCLTNNSCATGTAGPTCETCSTGHYRLGSVCMPCPVAPWGAVFLGGVLLIVVIATIIHGFTATLATKVKQLGHFLQFLLLSLKMRSDWPSLIVQSLVFLPSVDFNLHTFIPAATLVIRAFACQNTLSTDVVLDHTDNVFLYDQQHTCSEMPFQIIQALSLLYLVLMVILLPLGLSFWILRLRKFNLLKQNLVTQGWMYESYRRRFCVLEPIVMMRKVLSILLTDLYPLQLLAQAGVNLCLSGIYLLVVVLGRPYRPAKWRVCGKVLPLDLHNIFEGLATVCVCYLQVIPIVKEADLYSDYMGIPLVVLISCTLLLWVIMLAGISKEIQLEEEMEYTVPVVPKQKEARKICVLAP</sequence>
<feature type="transmembrane region" description="Helical" evidence="1">
    <location>
        <begin position="209"/>
        <end position="228"/>
    </location>
</feature>
<evidence type="ECO:0000313" key="3">
    <source>
        <dbReference type="Proteomes" id="UP000515135"/>
    </source>
</evidence>
<keyword evidence="2" id="KW-0732">Signal</keyword>